<evidence type="ECO:0000313" key="3">
    <source>
        <dbReference type="Proteomes" id="UP001331761"/>
    </source>
</evidence>
<dbReference type="GO" id="GO:0006487">
    <property type="term" value="P:protein N-linked glycosylation"/>
    <property type="evidence" value="ECO:0007669"/>
    <property type="project" value="TreeGrafter"/>
</dbReference>
<evidence type="ECO:0000313" key="2">
    <source>
        <dbReference type="EMBL" id="KAK5972545.1"/>
    </source>
</evidence>
<feature type="domain" description="MGAT4 conserved region" evidence="1">
    <location>
        <begin position="82"/>
        <end position="195"/>
    </location>
</feature>
<organism evidence="2 3">
    <name type="scientific">Trichostrongylus colubriformis</name>
    <name type="common">Black scour worm</name>
    <dbReference type="NCBI Taxonomy" id="6319"/>
    <lineage>
        <taxon>Eukaryota</taxon>
        <taxon>Metazoa</taxon>
        <taxon>Ecdysozoa</taxon>
        <taxon>Nematoda</taxon>
        <taxon>Chromadorea</taxon>
        <taxon>Rhabditida</taxon>
        <taxon>Rhabditina</taxon>
        <taxon>Rhabditomorpha</taxon>
        <taxon>Strongyloidea</taxon>
        <taxon>Trichostrongylidae</taxon>
        <taxon>Trichostrongylus</taxon>
    </lineage>
</organism>
<dbReference type="InterPro" id="IPR006759">
    <property type="entry name" value="Glyco_transf_54"/>
</dbReference>
<comment type="caution">
    <text evidence="2">The sequence shown here is derived from an EMBL/GenBank/DDBJ whole genome shotgun (WGS) entry which is preliminary data.</text>
</comment>
<dbReference type="PANTHER" id="PTHR12062:SF9">
    <property type="entry name" value="ALPHA-1,3-MANNOSYL-GLYCOPROTEIN 4-BETA-N-ACETYLGLUCOSAMINYLTRANSFERASE A, ISOFORM A"/>
    <property type="match status" value="1"/>
</dbReference>
<dbReference type="InterPro" id="IPR057279">
    <property type="entry name" value="MGAT4"/>
</dbReference>
<gene>
    <name evidence="2" type="ORF">GCK32_014356</name>
</gene>
<protein>
    <recommendedName>
        <fullName evidence="1">MGAT4 conserved region domain-containing protein</fullName>
    </recommendedName>
</protein>
<dbReference type="GO" id="GO:0005795">
    <property type="term" value="C:Golgi stack"/>
    <property type="evidence" value="ECO:0007669"/>
    <property type="project" value="TreeGrafter"/>
</dbReference>
<dbReference type="AlphaFoldDB" id="A0AAN8F8U5"/>
<keyword evidence="3" id="KW-1185">Reference proteome</keyword>
<name>A0AAN8F8U5_TRICO</name>
<proteinExistence type="predicted"/>
<dbReference type="EMBL" id="WIXE01016553">
    <property type="protein sequence ID" value="KAK5972545.1"/>
    <property type="molecule type" value="Genomic_DNA"/>
</dbReference>
<sequence length="385" mass="44046">MKWDDLLLFFPDLRDIPLEDLDPVYLTSPVHERRKLIVGIPVAERKTDYLIATLTSLFQNLKDIYRWTRQSSILERLSEKMKTFSRVIFNYLSFEARNPWFVMEFSWMGFIGKLFRCSDLKYMTHAIALYYQFKPVDWILMDALKSRYCSLDDTDKNCVKAVRCHQISSGTSQFQHNGKISSLAGKIQGIHDSTFGKGRSEASLYIVTLLKAVAVTWPSREPGKKTILNFYSKSNDHQCLRVLDNGRRWNPPAIITTSMPTYQKHNAQVGYTGNVAIWFTNVTEGGYLSIMFNKTNIVTGVMFLSGVPPAVLDKFGPETEVYAIDKSGEKRSLGKFSPTGDFLYQSDGIAAKELRLEITASLDRWVTLDHIRIHTNSQCNPLLMD</sequence>
<dbReference type="Pfam" id="PF04666">
    <property type="entry name" value="MGAT4_cons"/>
    <property type="match status" value="1"/>
</dbReference>
<dbReference type="GO" id="GO:0008375">
    <property type="term" value="F:acetylglucosaminyltransferase activity"/>
    <property type="evidence" value="ECO:0007669"/>
    <property type="project" value="TreeGrafter"/>
</dbReference>
<evidence type="ECO:0000259" key="1">
    <source>
        <dbReference type="Pfam" id="PF04666"/>
    </source>
</evidence>
<dbReference type="PANTHER" id="PTHR12062">
    <property type="entry name" value="N-ACETYLGLUCOSAMINYLTRANSFERASE VI"/>
    <property type="match status" value="1"/>
</dbReference>
<dbReference type="GO" id="GO:0005793">
    <property type="term" value="C:endoplasmic reticulum-Golgi intermediate compartment"/>
    <property type="evidence" value="ECO:0007669"/>
    <property type="project" value="TreeGrafter"/>
</dbReference>
<dbReference type="Proteomes" id="UP001331761">
    <property type="component" value="Unassembled WGS sequence"/>
</dbReference>
<accession>A0AAN8F8U5</accession>
<dbReference type="GO" id="GO:0005783">
    <property type="term" value="C:endoplasmic reticulum"/>
    <property type="evidence" value="ECO:0007669"/>
    <property type="project" value="TreeGrafter"/>
</dbReference>
<reference evidence="2 3" key="1">
    <citation type="submission" date="2019-10" db="EMBL/GenBank/DDBJ databases">
        <title>Assembly and Annotation for the nematode Trichostrongylus colubriformis.</title>
        <authorList>
            <person name="Martin J."/>
        </authorList>
    </citation>
    <scope>NUCLEOTIDE SEQUENCE [LARGE SCALE GENOMIC DNA]</scope>
    <source>
        <strain evidence="2">G859</strain>
        <tissue evidence="2">Whole worm</tissue>
    </source>
</reference>